<evidence type="ECO:0000256" key="1">
    <source>
        <dbReference type="SAM" id="Phobius"/>
    </source>
</evidence>
<keyword evidence="1" id="KW-0812">Transmembrane</keyword>
<name>A0A1I2M7E4_9BACT</name>
<proteinExistence type="predicted"/>
<dbReference type="PIRSF" id="PIRSF018266">
    <property type="entry name" value="FecR"/>
    <property type="match status" value="1"/>
</dbReference>
<dbReference type="InterPro" id="IPR006860">
    <property type="entry name" value="FecR"/>
</dbReference>
<dbReference type="GO" id="GO:0016989">
    <property type="term" value="F:sigma factor antagonist activity"/>
    <property type="evidence" value="ECO:0007669"/>
    <property type="project" value="TreeGrafter"/>
</dbReference>
<keyword evidence="5" id="KW-1185">Reference proteome</keyword>
<keyword evidence="1" id="KW-0472">Membrane</keyword>
<dbReference type="PANTHER" id="PTHR30273">
    <property type="entry name" value="PERIPLASMIC SIGNAL SENSOR AND SIGMA FACTOR ACTIVATOR FECR-RELATED"/>
    <property type="match status" value="1"/>
</dbReference>
<accession>A0A1I2M7E4</accession>
<dbReference type="PANTHER" id="PTHR30273:SF2">
    <property type="entry name" value="PROTEIN FECR"/>
    <property type="match status" value="1"/>
</dbReference>
<dbReference type="Pfam" id="PF04773">
    <property type="entry name" value="FecR"/>
    <property type="match status" value="1"/>
</dbReference>
<dbReference type="AlphaFoldDB" id="A0A1I2M7E4"/>
<feature type="transmembrane region" description="Helical" evidence="1">
    <location>
        <begin position="89"/>
        <end position="107"/>
    </location>
</feature>
<evidence type="ECO:0000313" key="5">
    <source>
        <dbReference type="Proteomes" id="UP000198964"/>
    </source>
</evidence>
<protein>
    <submittedName>
        <fullName evidence="4">FecR family protein</fullName>
    </submittedName>
</protein>
<feature type="domain" description="FecR protein" evidence="2">
    <location>
        <begin position="120"/>
        <end position="213"/>
    </location>
</feature>
<evidence type="ECO:0000313" key="4">
    <source>
        <dbReference type="EMBL" id="SFF87445.1"/>
    </source>
</evidence>
<evidence type="ECO:0000259" key="3">
    <source>
        <dbReference type="Pfam" id="PF16344"/>
    </source>
</evidence>
<sequence length="329" mass="37838">MKDLSQSIARLLQKAASNKDKDSISDWKNRNPQNERFLQNLETYWNSHADISRSSSTSEARQRLISRLSPISEKRHTKTFFLATKLQRIAAILILILTITGLSVYLSSEYIFPTQANWIEISTQAGQQSKVTLPDGSLVWLNSNTQLKYQMQRKTRKVNLSGEAYFEVYHAEKNPFVVETSEATIKVVGTKFNLSHYPESNITETSLLEGKIELTIDRNNKTAVLNPSEKAIYNAKDQTLQVLPSRVSNDISWKEGILSFENVPFVNFIQKLERFYAVEFQYDEKQFENKHYTGTLDNLSIQSVLDFINLTIPVNYEIDNKTIHLKSKQ</sequence>
<dbReference type="RefSeq" id="WP_093921698.1">
    <property type="nucleotide sequence ID" value="NZ_FONW01000019.1"/>
</dbReference>
<keyword evidence="1" id="KW-1133">Transmembrane helix</keyword>
<dbReference type="Gene3D" id="3.55.50.30">
    <property type="match status" value="1"/>
</dbReference>
<dbReference type="EMBL" id="FONW01000019">
    <property type="protein sequence ID" value="SFF87445.1"/>
    <property type="molecule type" value="Genomic_DNA"/>
</dbReference>
<dbReference type="STRING" id="655355.SAMN05216283_1195"/>
<dbReference type="FunFam" id="2.60.120.1440:FF:000001">
    <property type="entry name" value="Putative anti-sigma factor"/>
    <property type="match status" value="1"/>
</dbReference>
<dbReference type="InterPro" id="IPR032508">
    <property type="entry name" value="FecR_C"/>
</dbReference>
<reference evidence="4 5" key="1">
    <citation type="submission" date="2016-10" db="EMBL/GenBank/DDBJ databases">
        <authorList>
            <person name="de Groot N.N."/>
        </authorList>
    </citation>
    <scope>NUCLEOTIDE SEQUENCE [LARGE SCALE GENOMIC DNA]</scope>
    <source>
        <strain evidence="4 5">CGMCC 1.9156</strain>
    </source>
</reference>
<dbReference type="Gene3D" id="2.60.120.1440">
    <property type="match status" value="1"/>
</dbReference>
<gene>
    <name evidence="4" type="ORF">SAMN05216283_1195</name>
</gene>
<dbReference type="Pfam" id="PF16344">
    <property type="entry name" value="FecR_C"/>
    <property type="match status" value="1"/>
</dbReference>
<dbReference type="InterPro" id="IPR012373">
    <property type="entry name" value="Ferrdict_sens_TM"/>
</dbReference>
<organism evidence="4 5">
    <name type="scientific">Sunxiuqinia elliptica</name>
    <dbReference type="NCBI Taxonomy" id="655355"/>
    <lineage>
        <taxon>Bacteria</taxon>
        <taxon>Pseudomonadati</taxon>
        <taxon>Bacteroidota</taxon>
        <taxon>Bacteroidia</taxon>
        <taxon>Marinilabiliales</taxon>
        <taxon>Prolixibacteraceae</taxon>
        <taxon>Sunxiuqinia</taxon>
    </lineage>
</organism>
<dbReference type="Proteomes" id="UP000198964">
    <property type="component" value="Unassembled WGS sequence"/>
</dbReference>
<feature type="domain" description="Protein FecR C-terminal" evidence="3">
    <location>
        <begin position="258"/>
        <end position="324"/>
    </location>
</feature>
<evidence type="ECO:0000259" key="2">
    <source>
        <dbReference type="Pfam" id="PF04773"/>
    </source>
</evidence>